<sequence>MESISLKMTWAGTLNAFLALYERGDRKYAREQLINMARLADFGADAKEAFERIANMTDRDGNAIEMHRDELRAIARSTLSLLDPSKQDPTPQKIDAA</sequence>
<reference evidence="1 2" key="1">
    <citation type="submission" date="2020-04" db="EMBL/GenBank/DDBJ databases">
        <authorList>
            <person name="De Canck E."/>
        </authorList>
    </citation>
    <scope>NUCLEOTIDE SEQUENCE [LARGE SCALE GENOMIC DNA]</scope>
    <source>
        <strain evidence="1 2">LMG 22037</strain>
    </source>
</reference>
<evidence type="ECO:0000313" key="2">
    <source>
        <dbReference type="Proteomes" id="UP000494249"/>
    </source>
</evidence>
<accession>A0A6J5CJ19</accession>
<name>A0A6J5CJ19_9BURK</name>
<evidence type="ECO:0000313" key="1">
    <source>
        <dbReference type="EMBL" id="CAB3737702.1"/>
    </source>
</evidence>
<dbReference type="Proteomes" id="UP000494249">
    <property type="component" value="Unassembled WGS sequence"/>
</dbReference>
<dbReference type="EMBL" id="CADIKB010000056">
    <property type="protein sequence ID" value="CAB3737702.1"/>
    <property type="molecule type" value="Genomic_DNA"/>
</dbReference>
<dbReference type="AlphaFoldDB" id="A0A6J5CJ19"/>
<protein>
    <submittedName>
        <fullName evidence="1">Uncharacterized protein</fullName>
    </submittedName>
</protein>
<gene>
    <name evidence="1" type="ORF">LMG22037_06172</name>
</gene>
<proteinExistence type="predicted"/>
<dbReference type="RefSeq" id="WP_051223968.1">
    <property type="nucleotide sequence ID" value="NZ_CADFGL010000052.1"/>
</dbReference>
<organism evidence="1 2">
    <name type="scientific">Paraburkholderia phenoliruptrix</name>
    <dbReference type="NCBI Taxonomy" id="252970"/>
    <lineage>
        <taxon>Bacteria</taxon>
        <taxon>Pseudomonadati</taxon>
        <taxon>Pseudomonadota</taxon>
        <taxon>Betaproteobacteria</taxon>
        <taxon>Burkholderiales</taxon>
        <taxon>Burkholderiaceae</taxon>
        <taxon>Paraburkholderia</taxon>
    </lineage>
</organism>